<dbReference type="SUPFAM" id="SSF53218">
    <property type="entry name" value="Molybdenum cofactor biosynthesis proteins"/>
    <property type="match status" value="1"/>
</dbReference>
<comment type="similarity">
    <text evidence="1">Belongs to the CinA family.</text>
</comment>
<sequence>MRAVVLSIGSELLDGHLTDTNATFLAQELTGLGVELVGVSQVGDRLEHIVRALRRAWEDAELMITTGGIGPTADDLTREAIAALLGEPVTVDPDLLEQIRAFFAARGLVMPEQNSKQAWLIPSAEPLPNPIGTAPGWFVHKDGHFIVTMPGVPREMERMWREQAVPRLAPYLGGGVIRSATLKTIGLGESAVEQVIADLVAAGYPIVATYAKDDGVHVRITAQAADARRAEDAIARVVEEIRSRLGDHVYGDEATSLGAAALEPLRQLRWKLGIVEVDGGGRLSHLLIEEPLAGDVLAGCLVSPGRPARSADGLESLAREAIAAARADLEEADCIYAVVIQMTPGETPDRTRGEALLYLDTPAGSFQRRHQVTSPAYEIRRRVSLWAAEFLRLALLQQARQHAPD</sequence>
<proteinExistence type="inferred from homology"/>
<dbReference type="EMBL" id="JAMSLR010000004">
    <property type="protein sequence ID" value="MCM8748902.1"/>
    <property type="molecule type" value="Genomic_DNA"/>
</dbReference>
<feature type="domain" description="MoaB/Mog" evidence="2">
    <location>
        <begin position="4"/>
        <end position="171"/>
    </location>
</feature>
<keyword evidence="4" id="KW-1185">Reference proteome</keyword>
<organism evidence="3 4">
    <name type="scientific">Thermalbibacter longus</name>
    <dbReference type="NCBI Taxonomy" id="2951981"/>
    <lineage>
        <taxon>Bacteria</taxon>
        <taxon>Pseudomonadati</taxon>
        <taxon>Thermomicrobiota</taxon>
        <taxon>Thermomicrobia</taxon>
        <taxon>Thermomicrobiales</taxon>
        <taxon>Thermomicrobiaceae</taxon>
        <taxon>Thermalbibacter</taxon>
    </lineage>
</organism>
<dbReference type="InterPro" id="IPR001453">
    <property type="entry name" value="MoaB/Mog_dom"/>
</dbReference>
<dbReference type="PIRSF" id="PIRSF006728">
    <property type="entry name" value="CinA"/>
    <property type="match status" value="1"/>
</dbReference>
<dbReference type="PANTHER" id="PTHR13939:SF0">
    <property type="entry name" value="NMN AMIDOHYDROLASE-LIKE PROTEIN YFAY"/>
    <property type="match status" value="1"/>
</dbReference>
<accession>A0AA41WAP4</accession>
<evidence type="ECO:0000259" key="2">
    <source>
        <dbReference type="SMART" id="SM00852"/>
    </source>
</evidence>
<evidence type="ECO:0000313" key="3">
    <source>
        <dbReference type="EMBL" id="MCM8748902.1"/>
    </source>
</evidence>
<dbReference type="Gene3D" id="3.30.70.2860">
    <property type="match status" value="1"/>
</dbReference>
<dbReference type="RefSeq" id="WP_284056683.1">
    <property type="nucleotide sequence ID" value="NZ_JAMSLR010000004.1"/>
</dbReference>
<dbReference type="InterPro" id="IPR036425">
    <property type="entry name" value="MoaB/Mog-like_dom_sf"/>
</dbReference>
<comment type="caution">
    <text evidence="3">The sequence shown here is derived from an EMBL/GenBank/DDBJ whole genome shotgun (WGS) entry which is preliminary data.</text>
</comment>
<evidence type="ECO:0000313" key="4">
    <source>
        <dbReference type="Proteomes" id="UP001165306"/>
    </source>
</evidence>
<dbReference type="Gene3D" id="3.40.980.10">
    <property type="entry name" value="MoaB/Mog-like domain"/>
    <property type="match status" value="1"/>
</dbReference>
<reference evidence="3" key="1">
    <citation type="submission" date="2022-06" db="EMBL/GenBank/DDBJ databases">
        <title>CFH 74404 Thermomicrobiaceae sp.</title>
        <authorList>
            <person name="Ming H."/>
            <person name="Li W.-J."/>
            <person name="Zhao Z."/>
        </authorList>
    </citation>
    <scope>NUCLEOTIDE SEQUENCE</scope>
    <source>
        <strain evidence="3">CFH 74404</strain>
    </source>
</reference>
<dbReference type="CDD" id="cd00885">
    <property type="entry name" value="cinA"/>
    <property type="match status" value="1"/>
</dbReference>
<dbReference type="Proteomes" id="UP001165306">
    <property type="component" value="Unassembled WGS sequence"/>
</dbReference>
<dbReference type="Pfam" id="PF18146">
    <property type="entry name" value="CinA_KH"/>
    <property type="match status" value="1"/>
</dbReference>
<dbReference type="PANTHER" id="PTHR13939">
    <property type="entry name" value="NICOTINAMIDE-NUCLEOTIDE AMIDOHYDROLASE PNCC"/>
    <property type="match status" value="1"/>
</dbReference>
<dbReference type="Pfam" id="PF00994">
    <property type="entry name" value="MoCF_biosynth"/>
    <property type="match status" value="1"/>
</dbReference>
<gene>
    <name evidence="3" type="ORF">NET02_07085</name>
</gene>
<dbReference type="SMART" id="SM00852">
    <property type="entry name" value="MoCF_biosynth"/>
    <property type="match status" value="1"/>
</dbReference>
<dbReference type="InterPro" id="IPR008135">
    <property type="entry name" value="Competence-induced_CinA"/>
</dbReference>
<dbReference type="NCBIfam" id="TIGR00200">
    <property type="entry name" value="cinA_nterm"/>
    <property type="match status" value="1"/>
</dbReference>
<name>A0AA41WAP4_9BACT</name>
<dbReference type="InterPro" id="IPR041424">
    <property type="entry name" value="CinA_KH"/>
</dbReference>
<dbReference type="AlphaFoldDB" id="A0AA41WAP4"/>
<protein>
    <recommendedName>
        <fullName evidence="1">CinA-like protein</fullName>
    </recommendedName>
</protein>
<evidence type="ECO:0000256" key="1">
    <source>
        <dbReference type="HAMAP-Rule" id="MF_00226"/>
    </source>
</evidence>
<dbReference type="HAMAP" id="MF_00226_B">
    <property type="entry name" value="CinA_B"/>
    <property type="match status" value="1"/>
</dbReference>
<dbReference type="InterPro" id="IPR050101">
    <property type="entry name" value="CinA"/>
</dbReference>